<gene>
    <name evidence="2" type="ORF">EP164_22045</name>
</gene>
<accession>A0A5C4RCT9</accession>
<organism evidence="2 3">
    <name type="scientific">Photorhabdus luminescens subsp. sonorensis</name>
    <dbReference type="NCBI Taxonomy" id="1173677"/>
    <lineage>
        <taxon>Bacteria</taxon>
        <taxon>Pseudomonadati</taxon>
        <taxon>Pseudomonadota</taxon>
        <taxon>Gammaproteobacteria</taxon>
        <taxon>Enterobacterales</taxon>
        <taxon>Morganellaceae</taxon>
        <taxon>Photorhabdus</taxon>
    </lineage>
</organism>
<dbReference type="RefSeq" id="WP_139657227.1">
    <property type="nucleotide sequence ID" value="NZ_CAWOQH010000227.1"/>
</dbReference>
<feature type="domain" description="DUF5625" evidence="1">
    <location>
        <begin position="37"/>
        <end position="171"/>
    </location>
</feature>
<dbReference type="Pfam" id="PF18539">
    <property type="entry name" value="DUF5625"/>
    <property type="match status" value="1"/>
</dbReference>
<dbReference type="InterPro" id="IPR041008">
    <property type="entry name" value="DUF5625"/>
</dbReference>
<reference evidence="2 3" key="1">
    <citation type="submission" date="2019-01" db="EMBL/GenBank/DDBJ databases">
        <title>Draft genome assembly of Photorhabdus luminescens subsp. sonorensis Caborca.</title>
        <authorList>
            <person name="Duong D.A."/>
            <person name="Espinosa-Artiles P."/>
            <person name="Orozco R.A."/>
            <person name="Molnar I."/>
            <person name="Stock P."/>
        </authorList>
    </citation>
    <scope>NUCLEOTIDE SEQUENCE [LARGE SCALE GENOMIC DNA]</scope>
    <source>
        <strain evidence="2 3">Caborca</strain>
    </source>
</reference>
<dbReference type="PROSITE" id="PS51257">
    <property type="entry name" value="PROKAR_LIPOPROTEIN"/>
    <property type="match status" value="1"/>
</dbReference>
<dbReference type="AlphaFoldDB" id="A0A5C4RCT9"/>
<evidence type="ECO:0000313" key="3">
    <source>
        <dbReference type="Proteomes" id="UP000307592"/>
    </source>
</evidence>
<dbReference type="Proteomes" id="UP000307592">
    <property type="component" value="Unassembled WGS sequence"/>
</dbReference>
<dbReference type="EMBL" id="SBIJ01000095">
    <property type="protein sequence ID" value="TNH41531.1"/>
    <property type="molecule type" value="Genomic_DNA"/>
</dbReference>
<proteinExistence type="predicted"/>
<protein>
    <recommendedName>
        <fullName evidence="1">DUF5625 domain-containing protein</fullName>
    </recommendedName>
</protein>
<dbReference type="Gene3D" id="2.60.120.790">
    <property type="match status" value="1"/>
</dbReference>
<comment type="caution">
    <text evidence="2">The sequence shown here is derived from an EMBL/GenBank/DDBJ whole genome shotgun (WGS) entry which is preliminary data.</text>
</comment>
<name>A0A5C4RCT9_PHOLU</name>
<evidence type="ECO:0000259" key="1">
    <source>
        <dbReference type="Pfam" id="PF18539"/>
    </source>
</evidence>
<sequence>MKMLQVYERFKNWRNIIVFMSCTLLMACSKHIETIRKPIDVSHSGQSVEINFELSKSEAGDYQFALLFDKGNDYQEILRRLELFGSIDKGGVITPVSFRLIKDGKVFFDEEINTGGREGTQSFYYKERSITAAVREIKTLSLPSGRYSAVITTLEDVTAFNGIQSFIQLIYFNPKI</sequence>
<evidence type="ECO:0000313" key="2">
    <source>
        <dbReference type="EMBL" id="TNH41531.1"/>
    </source>
</evidence>